<feature type="transmembrane region" description="Helical" evidence="1">
    <location>
        <begin position="6"/>
        <end position="23"/>
    </location>
</feature>
<dbReference type="OrthoDB" id="201587at2157"/>
<gene>
    <name evidence="3" type="ORF">CV102_23575</name>
</gene>
<dbReference type="InterPro" id="IPR000620">
    <property type="entry name" value="EamA_dom"/>
</dbReference>
<feature type="transmembrane region" description="Helical" evidence="1">
    <location>
        <begin position="191"/>
        <end position="209"/>
    </location>
</feature>
<feature type="transmembrane region" description="Helical" evidence="1">
    <location>
        <begin position="35"/>
        <end position="52"/>
    </location>
</feature>
<comment type="caution">
    <text evidence="3">The sequence shown here is derived from an EMBL/GenBank/DDBJ whole genome shotgun (WGS) entry which is preliminary data.</text>
</comment>
<keyword evidence="1" id="KW-0472">Membrane</keyword>
<accession>A0A8J8PYT1</accession>
<dbReference type="RefSeq" id="WP_148860434.1">
    <property type="nucleotide sequence ID" value="NZ_PHNJ01000020.1"/>
</dbReference>
<organism evidence="3 4">
    <name type="scientific">Natronococcus pandeyae</name>
    <dbReference type="NCBI Taxonomy" id="2055836"/>
    <lineage>
        <taxon>Archaea</taxon>
        <taxon>Methanobacteriati</taxon>
        <taxon>Methanobacteriota</taxon>
        <taxon>Stenosarchaea group</taxon>
        <taxon>Halobacteria</taxon>
        <taxon>Halobacteriales</taxon>
        <taxon>Natrialbaceae</taxon>
        <taxon>Natronococcus</taxon>
    </lineage>
</organism>
<dbReference type="EMBL" id="PHNJ01000020">
    <property type="protein sequence ID" value="TYL36286.1"/>
    <property type="molecule type" value="Genomic_DNA"/>
</dbReference>
<feature type="transmembrane region" description="Helical" evidence="1">
    <location>
        <begin position="72"/>
        <end position="91"/>
    </location>
</feature>
<dbReference type="Proteomes" id="UP000766904">
    <property type="component" value="Unassembled WGS sequence"/>
</dbReference>
<dbReference type="SUPFAM" id="SSF103481">
    <property type="entry name" value="Multidrug resistance efflux transporter EmrE"/>
    <property type="match status" value="1"/>
</dbReference>
<keyword evidence="4" id="KW-1185">Reference proteome</keyword>
<feature type="transmembrane region" description="Helical" evidence="1">
    <location>
        <begin position="129"/>
        <end position="149"/>
    </location>
</feature>
<feature type="transmembrane region" description="Helical" evidence="1">
    <location>
        <begin position="237"/>
        <end position="259"/>
    </location>
</feature>
<proteinExistence type="predicted"/>
<evidence type="ECO:0000256" key="1">
    <source>
        <dbReference type="SAM" id="Phobius"/>
    </source>
</evidence>
<sequence length="326" mass="33749">MIATWLVYAVLTATIYAGIALLSKVVSGASIDDPITLTIYTCTPFYAVYVVAGPVLEWGAIRGIGGTSAPTATVLLAIAFGVVSTLAYGVYYWGLVVGDVSRFVPALAIETIFVLILGVLLLGESFPGGVYAGIALVVFGALFISVELGEGSLEPRVSPPIIAVALLAAAAFAVLNTGMKALTTSFGTVELLFWISLGGALSLSAAVPFRTGGRFRPRLEPDAVAGLPIEPPTETKLPAGIVVLVAAGLLNALALFTFIRALEHGPVSLATAITKLDVMMVFVGALALSKLAPALLEEQFDPFTLAQKASASMIILVGSALIQFSY</sequence>
<dbReference type="Pfam" id="PF00892">
    <property type="entry name" value="EamA"/>
    <property type="match status" value="1"/>
</dbReference>
<dbReference type="GO" id="GO:0016020">
    <property type="term" value="C:membrane"/>
    <property type="evidence" value="ECO:0007669"/>
    <property type="project" value="InterPro"/>
</dbReference>
<reference evidence="3" key="1">
    <citation type="submission" date="2017-11" db="EMBL/GenBank/DDBJ databases">
        <authorList>
            <person name="Kajale S.C."/>
            <person name="Sharma A."/>
        </authorList>
    </citation>
    <scope>NUCLEOTIDE SEQUENCE</scope>
    <source>
        <strain evidence="3">LS1_42</strain>
    </source>
</reference>
<evidence type="ECO:0000313" key="3">
    <source>
        <dbReference type="EMBL" id="TYL36286.1"/>
    </source>
</evidence>
<feature type="transmembrane region" description="Helical" evidence="1">
    <location>
        <begin position="308"/>
        <end position="325"/>
    </location>
</feature>
<evidence type="ECO:0000259" key="2">
    <source>
        <dbReference type="Pfam" id="PF00892"/>
    </source>
</evidence>
<feature type="domain" description="EamA" evidence="2">
    <location>
        <begin position="4"/>
        <end position="145"/>
    </location>
</feature>
<protein>
    <recommendedName>
        <fullName evidence="2">EamA domain-containing protein</fullName>
    </recommendedName>
</protein>
<dbReference type="InterPro" id="IPR037185">
    <property type="entry name" value="EmrE-like"/>
</dbReference>
<keyword evidence="1" id="KW-1133">Transmembrane helix</keyword>
<keyword evidence="1" id="KW-0812">Transmembrane</keyword>
<name>A0A8J8PYT1_9EURY</name>
<feature type="transmembrane region" description="Helical" evidence="1">
    <location>
        <begin position="161"/>
        <end position="179"/>
    </location>
</feature>
<feature type="transmembrane region" description="Helical" evidence="1">
    <location>
        <begin position="103"/>
        <end position="123"/>
    </location>
</feature>
<evidence type="ECO:0000313" key="4">
    <source>
        <dbReference type="Proteomes" id="UP000766904"/>
    </source>
</evidence>
<dbReference type="AlphaFoldDB" id="A0A8J8PYT1"/>